<dbReference type="CDD" id="cd11040">
    <property type="entry name" value="CYP7_CYP8-like"/>
    <property type="match status" value="1"/>
</dbReference>
<dbReference type="InterPro" id="IPR036396">
    <property type="entry name" value="Cyt_P450_sf"/>
</dbReference>
<dbReference type="GO" id="GO:0005789">
    <property type="term" value="C:endoplasmic reticulum membrane"/>
    <property type="evidence" value="ECO:0007669"/>
    <property type="project" value="UniProtKB-SubCell"/>
</dbReference>
<evidence type="ECO:0000256" key="8">
    <source>
        <dbReference type="SAM" id="Phobius"/>
    </source>
</evidence>
<proteinExistence type="inferred from homology"/>
<dbReference type="PRINTS" id="PR00465">
    <property type="entry name" value="EP450IV"/>
</dbReference>
<keyword evidence="4" id="KW-0443">Lipid metabolism</keyword>
<dbReference type="GO" id="GO:0004497">
    <property type="term" value="F:monooxygenase activity"/>
    <property type="evidence" value="ECO:0007669"/>
    <property type="project" value="InterPro"/>
</dbReference>
<dbReference type="EMBL" id="KZ613747">
    <property type="protein sequence ID" value="PMD65125.1"/>
    <property type="molecule type" value="Genomic_DNA"/>
</dbReference>
<dbReference type="PANTHER" id="PTHR24306:SF7">
    <property type="entry name" value="AHBB"/>
    <property type="match status" value="1"/>
</dbReference>
<dbReference type="PANTHER" id="PTHR24306">
    <property type="match status" value="1"/>
</dbReference>
<dbReference type="AlphaFoldDB" id="A0A2J6TQ20"/>
<evidence type="ECO:0000313" key="10">
    <source>
        <dbReference type="Proteomes" id="UP000235371"/>
    </source>
</evidence>
<keyword evidence="6 7" id="KW-0408">Iron</keyword>
<dbReference type="SUPFAM" id="SSF48264">
    <property type="entry name" value="Cytochrome P450"/>
    <property type="match status" value="1"/>
</dbReference>
<accession>A0A2J6TQ20</accession>
<dbReference type="Proteomes" id="UP000235371">
    <property type="component" value="Unassembled WGS sequence"/>
</dbReference>
<evidence type="ECO:0000256" key="3">
    <source>
        <dbReference type="ARBA" id="ARBA00010617"/>
    </source>
</evidence>
<comment type="cofactor">
    <cofactor evidence="1 7">
        <name>heme</name>
        <dbReference type="ChEBI" id="CHEBI:30413"/>
    </cofactor>
</comment>
<evidence type="ECO:0000256" key="1">
    <source>
        <dbReference type="ARBA" id="ARBA00001971"/>
    </source>
</evidence>
<dbReference type="GeneID" id="36587529"/>
<feature type="binding site" description="axial binding residue" evidence="7">
    <location>
        <position position="519"/>
    </location>
    <ligand>
        <name>heme</name>
        <dbReference type="ChEBI" id="CHEBI:30413"/>
    </ligand>
    <ligandPart>
        <name>Fe</name>
        <dbReference type="ChEBI" id="CHEBI:18248"/>
    </ligandPart>
</feature>
<dbReference type="STRING" id="1095630.A0A2J6TQ20"/>
<reference evidence="9 10" key="1">
    <citation type="submission" date="2016-04" db="EMBL/GenBank/DDBJ databases">
        <title>A degradative enzymes factory behind the ericoid mycorrhizal symbiosis.</title>
        <authorList>
            <consortium name="DOE Joint Genome Institute"/>
            <person name="Martino E."/>
            <person name="Morin E."/>
            <person name="Grelet G."/>
            <person name="Kuo A."/>
            <person name="Kohler A."/>
            <person name="Daghino S."/>
            <person name="Barry K."/>
            <person name="Choi C."/>
            <person name="Cichocki N."/>
            <person name="Clum A."/>
            <person name="Copeland A."/>
            <person name="Hainaut M."/>
            <person name="Haridas S."/>
            <person name="Labutti K."/>
            <person name="Lindquist E."/>
            <person name="Lipzen A."/>
            <person name="Khouja H.-R."/>
            <person name="Murat C."/>
            <person name="Ohm R."/>
            <person name="Olson A."/>
            <person name="Spatafora J."/>
            <person name="Veneault-Fourrey C."/>
            <person name="Henrissat B."/>
            <person name="Grigoriev I."/>
            <person name="Martin F."/>
            <person name="Perotto S."/>
        </authorList>
    </citation>
    <scope>NUCLEOTIDE SEQUENCE [LARGE SCALE GENOMIC DNA]</scope>
    <source>
        <strain evidence="9 10">E</strain>
    </source>
</reference>
<evidence type="ECO:0000256" key="4">
    <source>
        <dbReference type="ARBA" id="ARBA00022516"/>
    </source>
</evidence>
<dbReference type="Gene3D" id="1.10.630.10">
    <property type="entry name" value="Cytochrome P450"/>
    <property type="match status" value="1"/>
</dbReference>
<evidence type="ECO:0000256" key="7">
    <source>
        <dbReference type="PIRSR" id="PIRSR602403-1"/>
    </source>
</evidence>
<evidence type="ECO:0000256" key="6">
    <source>
        <dbReference type="ARBA" id="ARBA00023004"/>
    </source>
</evidence>
<dbReference type="Pfam" id="PF00067">
    <property type="entry name" value="p450"/>
    <property type="match status" value="1"/>
</dbReference>
<dbReference type="GO" id="GO:0016705">
    <property type="term" value="F:oxidoreductase activity, acting on paired donors, with incorporation or reduction of molecular oxygen"/>
    <property type="evidence" value="ECO:0007669"/>
    <property type="project" value="InterPro"/>
</dbReference>
<dbReference type="GO" id="GO:0005506">
    <property type="term" value="F:iron ion binding"/>
    <property type="evidence" value="ECO:0007669"/>
    <property type="project" value="InterPro"/>
</dbReference>
<dbReference type="OrthoDB" id="3366823at2759"/>
<name>A0A2J6TQ20_9HELO</name>
<dbReference type="InterPro" id="IPR002403">
    <property type="entry name" value="Cyt_P450_E_grp-IV"/>
</dbReference>
<keyword evidence="4" id="KW-0444">Lipid biosynthesis</keyword>
<dbReference type="InterPro" id="IPR001128">
    <property type="entry name" value="Cyt_P450"/>
</dbReference>
<gene>
    <name evidence="9" type="ORF">K444DRAFT_608803</name>
</gene>
<dbReference type="GO" id="GO:0020037">
    <property type="term" value="F:heme binding"/>
    <property type="evidence" value="ECO:0007669"/>
    <property type="project" value="InterPro"/>
</dbReference>
<feature type="transmembrane region" description="Helical" evidence="8">
    <location>
        <begin position="20"/>
        <end position="41"/>
    </location>
</feature>
<dbReference type="InParanoid" id="A0A2J6TQ20"/>
<sequence length="582" mass="65235">MDDFYESASSSDGPQLSSIYRLSPSFSAVLTLLLAPFAIAIATRLLSGRPSEKVSGRNERTVFLLPYSIPVIGHAFSFLYDPINLMIQARNKTPHGIFALYLGSTTHNVISDPALVTSVMAQRESVVEFAPIAWNIVQKWFGFPKSSKTKYEACWREFNMTFNHLMKEPYLSQLLKPTIRNLEENIPQMISFTDSEIDQQPWERWAKTSFVSDSESELNLMSLTRDMMGHASVPAIFGRALMEKYPNILHDVYDLDSGFYFFLMGLPAWTPWPGVMTAHVGRHQTGEALGDLQRALDALVDGKPIDPSWGELDDVSGFIMERHAIFKNNGFEINERGDISILWASVANANIFVYWHLLFILSTPGLVDRIREEVAGAKDEHEAGRGAGPFVTVTKPLSIGSISESPKLEISHEGLLKKCPLLKSTYLESLRMTDQPWSVRKVAQDVVIKGDKKDLSSPSFLIHKGEYITIPHDLHMRDPKYFKDPEKFDPERFLVQNGDGTLSANAKTIRPFGGGPSMCQGRALAEAECLALVAGVLVFWDIEPADKNAGWVIPKQVKTTAISKPAHDTRVRIKRRRFDWGA</sequence>
<keyword evidence="10" id="KW-1185">Reference proteome</keyword>
<dbReference type="RefSeq" id="XP_024742029.1">
    <property type="nucleotide sequence ID" value="XM_024879452.1"/>
</dbReference>
<evidence type="ECO:0000313" key="9">
    <source>
        <dbReference type="EMBL" id="PMD65125.1"/>
    </source>
</evidence>
<comment type="similarity">
    <text evidence="3">Belongs to the cytochrome P450 family.</text>
</comment>
<keyword evidence="8" id="KW-0812">Transmembrane</keyword>
<evidence type="ECO:0000256" key="5">
    <source>
        <dbReference type="ARBA" id="ARBA00022723"/>
    </source>
</evidence>
<protein>
    <submittedName>
        <fullName evidence="9">Cytochrome P450</fullName>
    </submittedName>
</protein>
<organism evidence="9 10">
    <name type="scientific">Hyaloscypha bicolor E</name>
    <dbReference type="NCBI Taxonomy" id="1095630"/>
    <lineage>
        <taxon>Eukaryota</taxon>
        <taxon>Fungi</taxon>
        <taxon>Dikarya</taxon>
        <taxon>Ascomycota</taxon>
        <taxon>Pezizomycotina</taxon>
        <taxon>Leotiomycetes</taxon>
        <taxon>Helotiales</taxon>
        <taxon>Hyaloscyphaceae</taxon>
        <taxon>Hyaloscypha</taxon>
        <taxon>Hyaloscypha bicolor</taxon>
    </lineage>
</organism>
<comment type="subcellular location">
    <subcellularLocation>
        <location evidence="2">Endoplasmic reticulum membrane</location>
        <topology evidence="2">Single-pass membrane protein</topology>
    </subcellularLocation>
</comment>
<evidence type="ECO:0000256" key="2">
    <source>
        <dbReference type="ARBA" id="ARBA00004389"/>
    </source>
</evidence>
<keyword evidence="8" id="KW-0472">Membrane</keyword>
<keyword evidence="8" id="KW-1133">Transmembrane helix</keyword>
<keyword evidence="7" id="KW-0349">Heme</keyword>
<feature type="transmembrane region" description="Helical" evidence="8">
    <location>
        <begin position="62"/>
        <end position="80"/>
    </location>
</feature>
<keyword evidence="5 7" id="KW-0479">Metal-binding</keyword>